<sequence>MKDYRRFIVNFTLFDLLFTFTLGTLVKPDTIFPFQGCYINGWLRYFGHYGANVAIVLIIISGSLAIAMQAICLVYRFSVLQGNHKAMEFILSWKTWTVTYVCLVCSYTLAAVLVFSKMNLTEEEIKQEITRLAPELDAPLPDFTKVIMYLPPTNSVTLQGGIFIMVNFLIMEMVSLVCVIFLLKKLEKMKQAFSTVTYRLHRELTVALGMQVE</sequence>
<dbReference type="Pfam" id="PF10327">
    <property type="entry name" value="7TM_GPCR_Sri"/>
    <property type="match status" value="1"/>
</dbReference>
<dbReference type="EMBL" id="CAJFCW020000003">
    <property type="protein sequence ID" value="CAG9102847.1"/>
    <property type="molecule type" value="Genomic_DNA"/>
</dbReference>
<evidence type="ECO:0000313" key="2">
    <source>
        <dbReference type="EMBL" id="CAD5214506.1"/>
    </source>
</evidence>
<keyword evidence="1" id="KW-1133">Transmembrane helix</keyword>
<accession>A0A811KFH9</accession>
<protein>
    <recommendedName>
        <fullName evidence="4">G-protein coupled receptors family 1 profile domain-containing protein</fullName>
    </recommendedName>
</protein>
<evidence type="ECO:0000313" key="3">
    <source>
        <dbReference type="Proteomes" id="UP000614601"/>
    </source>
</evidence>
<dbReference type="Proteomes" id="UP000614601">
    <property type="component" value="Unassembled WGS sequence"/>
</dbReference>
<proteinExistence type="predicted"/>
<evidence type="ECO:0000256" key="1">
    <source>
        <dbReference type="SAM" id="Phobius"/>
    </source>
</evidence>
<keyword evidence="1" id="KW-0812">Transmembrane</keyword>
<gene>
    <name evidence="2" type="ORF">BOKJ2_LOCUS5627</name>
</gene>
<dbReference type="EMBL" id="CAJFDH010000003">
    <property type="protein sequence ID" value="CAD5214506.1"/>
    <property type="molecule type" value="Genomic_DNA"/>
</dbReference>
<dbReference type="SUPFAM" id="SSF81321">
    <property type="entry name" value="Family A G protein-coupled receptor-like"/>
    <property type="match status" value="1"/>
</dbReference>
<dbReference type="InterPro" id="IPR019429">
    <property type="entry name" value="7TM_GPCR_serpentine_rcpt_Sri"/>
</dbReference>
<reference evidence="2" key="1">
    <citation type="submission" date="2020-09" db="EMBL/GenBank/DDBJ databases">
        <authorList>
            <person name="Kikuchi T."/>
        </authorList>
    </citation>
    <scope>NUCLEOTIDE SEQUENCE</scope>
    <source>
        <strain evidence="2">SH1</strain>
    </source>
</reference>
<feature type="transmembrane region" description="Helical" evidence="1">
    <location>
        <begin position="158"/>
        <end position="183"/>
    </location>
</feature>
<organism evidence="2 3">
    <name type="scientific">Bursaphelenchus okinawaensis</name>
    <dbReference type="NCBI Taxonomy" id="465554"/>
    <lineage>
        <taxon>Eukaryota</taxon>
        <taxon>Metazoa</taxon>
        <taxon>Ecdysozoa</taxon>
        <taxon>Nematoda</taxon>
        <taxon>Chromadorea</taxon>
        <taxon>Rhabditida</taxon>
        <taxon>Tylenchina</taxon>
        <taxon>Tylenchomorpha</taxon>
        <taxon>Aphelenchoidea</taxon>
        <taxon>Aphelenchoididae</taxon>
        <taxon>Bursaphelenchus</taxon>
    </lineage>
</organism>
<keyword evidence="1" id="KW-0472">Membrane</keyword>
<keyword evidence="3" id="KW-1185">Reference proteome</keyword>
<feature type="transmembrane region" description="Helical" evidence="1">
    <location>
        <begin position="46"/>
        <end position="75"/>
    </location>
</feature>
<name>A0A811KFH9_9BILA</name>
<comment type="caution">
    <text evidence="2">The sequence shown here is derived from an EMBL/GenBank/DDBJ whole genome shotgun (WGS) entry which is preliminary data.</text>
</comment>
<feature type="transmembrane region" description="Helical" evidence="1">
    <location>
        <begin position="96"/>
        <end position="115"/>
    </location>
</feature>
<dbReference type="OrthoDB" id="5877719at2759"/>
<evidence type="ECO:0008006" key="4">
    <source>
        <dbReference type="Google" id="ProtNLM"/>
    </source>
</evidence>
<feature type="transmembrane region" description="Helical" evidence="1">
    <location>
        <begin position="7"/>
        <end position="26"/>
    </location>
</feature>
<dbReference type="Proteomes" id="UP000783686">
    <property type="component" value="Unassembled WGS sequence"/>
</dbReference>
<dbReference type="AlphaFoldDB" id="A0A811KFH9"/>